<evidence type="ECO:0000256" key="5">
    <source>
        <dbReference type="ARBA" id="ARBA00037941"/>
    </source>
</evidence>
<dbReference type="PANTHER" id="PTHR43104:SF4">
    <property type="entry name" value="L-2-HYDROXYGLUTARATE DEHYDROGENASE, MITOCHONDRIAL"/>
    <property type="match status" value="1"/>
</dbReference>
<dbReference type="Proteomes" id="UP001161409">
    <property type="component" value="Unassembled WGS sequence"/>
</dbReference>
<protein>
    <submittedName>
        <fullName evidence="7">Dehydrogenase</fullName>
    </submittedName>
</protein>
<dbReference type="InterPro" id="IPR006076">
    <property type="entry name" value="FAD-dep_OxRdtase"/>
</dbReference>
<keyword evidence="8" id="KW-1185">Reference proteome</keyword>
<evidence type="ECO:0000259" key="6">
    <source>
        <dbReference type="Pfam" id="PF01266"/>
    </source>
</evidence>
<comment type="caution">
    <text evidence="7">The sequence shown here is derived from an EMBL/GenBank/DDBJ whole genome shotgun (WGS) entry which is preliminary data.</text>
</comment>
<dbReference type="InterPro" id="IPR036188">
    <property type="entry name" value="FAD/NAD-bd_sf"/>
</dbReference>
<gene>
    <name evidence="7" type="ORF">GCM10007924_29350</name>
</gene>
<proteinExistence type="inferred from homology"/>
<accession>A0ABQ5U6F5</accession>
<evidence type="ECO:0000313" key="8">
    <source>
        <dbReference type="Proteomes" id="UP001161409"/>
    </source>
</evidence>
<dbReference type="EMBL" id="BSNF01000008">
    <property type="protein sequence ID" value="GLQ07714.1"/>
    <property type="molecule type" value="Genomic_DNA"/>
</dbReference>
<dbReference type="RefSeq" id="WP_169561767.1">
    <property type="nucleotide sequence ID" value="NZ_BSNF01000008.1"/>
</dbReference>
<keyword evidence="3" id="KW-0274">FAD</keyword>
<dbReference type="Gene3D" id="3.50.50.60">
    <property type="entry name" value="FAD/NAD(P)-binding domain"/>
    <property type="match status" value="1"/>
</dbReference>
<dbReference type="SUPFAM" id="SSF51905">
    <property type="entry name" value="FAD/NAD(P)-binding domain"/>
    <property type="match status" value="1"/>
</dbReference>
<reference evidence="7" key="1">
    <citation type="journal article" date="2014" name="Int. J. Syst. Evol. Microbiol.">
        <title>Complete genome of a new Firmicutes species belonging to the dominant human colonic microbiota ('Ruminococcus bicirculans') reveals two chromosomes and a selective capacity to utilize plant glucans.</title>
        <authorList>
            <consortium name="NISC Comparative Sequencing Program"/>
            <person name="Wegmann U."/>
            <person name="Louis P."/>
            <person name="Goesmann A."/>
            <person name="Henrissat B."/>
            <person name="Duncan S.H."/>
            <person name="Flint H.J."/>
        </authorList>
    </citation>
    <scope>NUCLEOTIDE SEQUENCE</scope>
    <source>
        <strain evidence="7">NBRC 103408</strain>
    </source>
</reference>
<dbReference type="SUPFAM" id="SSF54373">
    <property type="entry name" value="FAD-linked reductases, C-terminal domain"/>
    <property type="match status" value="1"/>
</dbReference>
<feature type="domain" description="FAD dependent oxidoreductase" evidence="6">
    <location>
        <begin position="7"/>
        <end position="362"/>
    </location>
</feature>
<evidence type="ECO:0000256" key="2">
    <source>
        <dbReference type="ARBA" id="ARBA00022630"/>
    </source>
</evidence>
<keyword evidence="2" id="KW-0285">Flavoprotein</keyword>
<sequence length="367" mass="40020">MQYDIETIVIGAGVIGLAIARELSRRGQEVLILEEAPHFGEGTSSRNSEVIHAGIYYPKDSLKARFCVDGKKRLYRYCEDHAIPHQRTGKLIVATTPEETGILAAIQEKARNNGVDDIRRLSRAEAEALEPAVRCEGALLSPSTGIIDTHQYMLSLVGEIESHGGAIAYLSPFEKADILPGGFQVEAGGMTLTARKLINSAGLQAQGVAENIRGLDAAHIPTRHLTKGSYFTMHAPSPFRHLIYPVPNTASLGIHVTLDLAGQIRFGPDQQWVDDLQYDVDPARADDFYDAIRKYYPDLKDGSLIPAYSGIRPKIQGPNDPAMDFAIYGMDQHGVPGLINLFGMESPGLTSSLAIADHVADLLERRP</sequence>
<evidence type="ECO:0000256" key="4">
    <source>
        <dbReference type="ARBA" id="ARBA00023002"/>
    </source>
</evidence>
<evidence type="ECO:0000256" key="1">
    <source>
        <dbReference type="ARBA" id="ARBA00001974"/>
    </source>
</evidence>
<evidence type="ECO:0000313" key="7">
    <source>
        <dbReference type="EMBL" id="GLQ07714.1"/>
    </source>
</evidence>
<keyword evidence="4" id="KW-0560">Oxidoreductase</keyword>
<comment type="similarity">
    <text evidence="5">Belongs to the L2HGDH family.</text>
</comment>
<name>A0ABQ5U6F5_9PROT</name>
<evidence type="ECO:0000256" key="3">
    <source>
        <dbReference type="ARBA" id="ARBA00022827"/>
    </source>
</evidence>
<organism evidence="7 8">
    <name type="scientific">Sneathiella chinensis</name>
    <dbReference type="NCBI Taxonomy" id="349750"/>
    <lineage>
        <taxon>Bacteria</taxon>
        <taxon>Pseudomonadati</taxon>
        <taxon>Pseudomonadota</taxon>
        <taxon>Alphaproteobacteria</taxon>
        <taxon>Sneathiellales</taxon>
        <taxon>Sneathiellaceae</taxon>
        <taxon>Sneathiella</taxon>
    </lineage>
</organism>
<dbReference type="PANTHER" id="PTHR43104">
    <property type="entry name" value="L-2-HYDROXYGLUTARATE DEHYDROGENASE, MITOCHONDRIAL"/>
    <property type="match status" value="1"/>
</dbReference>
<reference evidence="7" key="2">
    <citation type="submission" date="2023-01" db="EMBL/GenBank/DDBJ databases">
        <title>Draft genome sequence of Sneathiella chinensis strain NBRC 103408.</title>
        <authorList>
            <person name="Sun Q."/>
            <person name="Mori K."/>
        </authorList>
    </citation>
    <scope>NUCLEOTIDE SEQUENCE</scope>
    <source>
        <strain evidence="7">NBRC 103408</strain>
    </source>
</reference>
<dbReference type="Gene3D" id="3.30.9.10">
    <property type="entry name" value="D-Amino Acid Oxidase, subunit A, domain 2"/>
    <property type="match status" value="1"/>
</dbReference>
<dbReference type="Pfam" id="PF01266">
    <property type="entry name" value="DAO"/>
    <property type="match status" value="1"/>
</dbReference>
<comment type="cofactor">
    <cofactor evidence="1">
        <name>FAD</name>
        <dbReference type="ChEBI" id="CHEBI:57692"/>
    </cofactor>
</comment>